<organism evidence="1 2">
    <name type="scientific">Sporosarcina newyorkensis 2681</name>
    <dbReference type="NCBI Taxonomy" id="1027292"/>
    <lineage>
        <taxon>Bacteria</taxon>
        <taxon>Bacillati</taxon>
        <taxon>Bacillota</taxon>
        <taxon>Bacilli</taxon>
        <taxon>Bacillales</taxon>
        <taxon>Caryophanaceae</taxon>
        <taxon>Sporosarcina</taxon>
    </lineage>
</organism>
<keyword evidence="1" id="KW-0378">Hydrolase</keyword>
<dbReference type="GO" id="GO:0008745">
    <property type="term" value="F:N-acetylmuramoyl-L-alanine amidase activity"/>
    <property type="evidence" value="ECO:0007669"/>
    <property type="project" value="UniProtKB-EC"/>
</dbReference>
<dbReference type="HOGENOM" id="CLU_3205460_0_0_9"/>
<protein>
    <submittedName>
        <fullName evidence="1">N-acetylmuramoyl-L-alanine amidase</fullName>
        <ecNumber evidence="1">3.5.1.28</ecNumber>
    </submittedName>
</protein>
<dbReference type="Proteomes" id="UP000005316">
    <property type="component" value="Unassembled WGS sequence"/>
</dbReference>
<evidence type="ECO:0000313" key="2">
    <source>
        <dbReference type="Proteomes" id="UP000005316"/>
    </source>
</evidence>
<dbReference type="EMBL" id="AFPZ01000047">
    <property type="protein sequence ID" value="EGQ26268.1"/>
    <property type="molecule type" value="Genomic_DNA"/>
</dbReference>
<accession>F9DSD1</accession>
<dbReference type="AlphaFoldDB" id="F9DSD1"/>
<reference evidence="1 2" key="1">
    <citation type="submission" date="2011-04" db="EMBL/GenBank/DDBJ databases">
        <authorList>
            <person name="Muzny D."/>
            <person name="Qin X."/>
            <person name="Deng J."/>
            <person name="Jiang H."/>
            <person name="Liu Y."/>
            <person name="Qu J."/>
            <person name="Song X.-Z."/>
            <person name="Zhang L."/>
            <person name="Thornton R."/>
            <person name="Coyle M."/>
            <person name="Francisco L."/>
            <person name="Jackson L."/>
            <person name="Javaid M."/>
            <person name="Korchina V."/>
            <person name="Kovar C."/>
            <person name="Mata R."/>
            <person name="Mathew T."/>
            <person name="Ngo R."/>
            <person name="Nguyen L."/>
            <person name="Nguyen N."/>
            <person name="Okwuonu G."/>
            <person name="Ongeri F."/>
            <person name="Pham C."/>
            <person name="Simmons D."/>
            <person name="Wilczek-Boney K."/>
            <person name="Hale W."/>
            <person name="Jakkamsetti A."/>
            <person name="Pham P."/>
            <person name="Ruth R."/>
            <person name="San Lucas F."/>
            <person name="Warren J."/>
            <person name="Zhang J."/>
            <person name="Zhao Z."/>
            <person name="Zhou C."/>
            <person name="Zhu D."/>
            <person name="Lee S."/>
            <person name="Bess C."/>
            <person name="Blankenburg K."/>
            <person name="Forbes L."/>
            <person name="Fu Q."/>
            <person name="Gubbala S."/>
            <person name="Hirani K."/>
            <person name="Jayaseelan J.C."/>
            <person name="Lara F."/>
            <person name="Munidasa M."/>
            <person name="Palculict T."/>
            <person name="Patil S."/>
            <person name="Pu L.-L."/>
            <person name="Saada N."/>
            <person name="Tang L."/>
            <person name="Weissenberger G."/>
            <person name="Zhu Y."/>
            <person name="Hemphill L."/>
            <person name="Shang Y."/>
            <person name="Youmans B."/>
            <person name="Ayvaz T."/>
            <person name="Ross M."/>
            <person name="Santibanez J."/>
            <person name="Aqrawi P."/>
            <person name="Gross S."/>
            <person name="Joshi V."/>
            <person name="Fowler G."/>
            <person name="Nazareth L."/>
            <person name="Reid J."/>
            <person name="Worley K."/>
            <person name="Petrosino J."/>
            <person name="Highlander S."/>
            <person name="Gibbs R."/>
        </authorList>
    </citation>
    <scope>NUCLEOTIDE SEQUENCE [LARGE SCALE GENOMIC DNA]</scope>
    <source>
        <strain evidence="1 2">2681</strain>
    </source>
</reference>
<gene>
    <name evidence="1" type="primary">ybjR</name>
    <name evidence="1" type="ORF">HMPREF9372_1711</name>
</gene>
<comment type="caution">
    <text evidence="1">The sequence shown here is derived from an EMBL/GenBank/DDBJ whole genome shotgun (WGS) entry which is preliminary data.</text>
</comment>
<sequence length="45" mass="5445">MVLFLLEKYKINKLIVFIMRTLSIQFKLTLTDNYLNIESLLLRKI</sequence>
<name>F9DSD1_9BACL</name>
<proteinExistence type="predicted"/>
<evidence type="ECO:0000313" key="1">
    <source>
        <dbReference type="EMBL" id="EGQ26268.1"/>
    </source>
</evidence>
<dbReference type="EC" id="3.5.1.28" evidence="1"/>